<accession>A0A6B8MNZ1</accession>
<name>A0A6B8MNZ1_KLEOX</name>
<evidence type="ECO:0000256" key="2">
    <source>
        <dbReference type="ARBA" id="ARBA00022475"/>
    </source>
</evidence>
<evidence type="ECO:0000256" key="5">
    <source>
        <dbReference type="ARBA" id="ARBA00022989"/>
    </source>
</evidence>
<evidence type="ECO:0000256" key="8">
    <source>
        <dbReference type="ARBA" id="ARBA00093791"/>
    </source>
</evidence>
<evidence type="ECO:0000313" key="10">
    <source>
        <dbReference type="EMBL" id="QGN36134.1"/>
    </source>
</evidence>
<comment type="subcellular location">
    <subcellularLocation>
        <location evidence="1">Cell inner membrane</location>
        <topology evidence="1">Multi-pass membrane protein</topology>
    </subcellularLocation>
</comment>
<dbReference type="Proteomes" id="UP000427108">
    <property type="component" value="Chromosome"/>
</dbReference>
<feature type="transmembrane region" description="Helical" evidence="9">
    <location>
        <begin position="89"/>
        <end position="110"/>
    </location>
</feature>
<keyword evidence="3" id="KW-0997">Cell inner membrane</keyword>
<keyword evidence="6 9" id="KW-0472">Membrane</keyword>
<evidence type="ECO:0000256" key="6">
    <source>
        <dbReference type="ARBA" id="ARBA00023136"/>
    </source>
</evidence>
<protein>
    <recommendedName>
        <fullName evidence="8">Inner membrane protein CbrB</fullName>
    </recommendedName>
</protein>
<evidence type="ECO:0000256" key="9">
    <source>
        <dbReference type="SAM" id="Phobius"/>
    </source>
</evidence>
<keyword evidence="5 9" id="KW-1133">Transmembrane helix</keyword>
<dbReference type="Pfam" id="PF26516">
    <property type="entry name" value="CBRB"/>
    <property type="match status" value="1"/>
</dbReference>
<organism evidence="10 11">
    <name type="scientific">Klebsiella oxytoca</name>
    <dbReference type="NCBI Taxonomy" id="571"/>
    <lineage>
        <taxon>Bacteria</taxon>
        <taxon>Pseudomonadati</taxon>
        <taxon>Pseudomonadota</taxon>
        <taxon>Gammaproteobacteria</taxon>
        <taxon>Enterobacterales</taxon>
        <taxon>Enterobacteriaceae</taxon>
        <taxon>Klebsiella/Raoultella group</taxon>
        <taxon>Klebsiella</taxon>
    </lineage>
</organism>
<gene>
    <name evidence="10" type="ORF">GJ746_01915</name>
</gene>
<dbReference type="OrthoDB" id="6581675at2"/>
<sequence>MTTPRRVIHHACWFALLGPCVGIVVAIMSIVAIALQYHESPDGFLAHLAAILPILLLVTWLIGAIPALLTGIAVASLPTGIYTSRYWRTLASAAIGLIISVAIVIVNVVIFTDRNLMYFILREEIFRVVAGAGLLAGLLMGLIIPRLPPRAVSHAR</sequence>
<comment type="similarity">
    <text evidence="7">Belongs to the CbrB family.</text>
</comment>
<proteinExistence type="inferred from homology"/>
<feature type="transmembrane region" description="Helical" evidence="9">
    <location>
        <begin position="12"/>
        <end position="38"/>
    </location>
</feature>
<evidence type="ECO:0000256" key="7">
    <source>
        <dbReference type="ARBA" id="ARBA00093772"/>
    </source>
</evidence>
<dbReference type="InterPro" id="IPR058975">
    <property type="entry name" value="CbrB"/>
</dbReference>
<keyword evidence="4 9" id="KW-0812">Transmembrane</keyword>
<feature type="transmembrane region" description="Helical" evidence="9">
    <location>
        <begin position="44"/>
        <end position="77"/>
    </location>
</feature>
<dbReference type="EMBL" id="CP046115">
    <property type="protein sequence ID" value="QGN36134.1"/>
    <property type="molecule type" value="Genomic_DNA"/>
</dbReference>
<feature type="transmembrane region" description="Helical" evidence="9">
    <location>
        <begin position="125"/>
        <end position="144"/>
    </location>
</feature>
<evidence type="ECO:0000256" key="4">
    <source>
        <dbReference type="ARBA" id="ARBA00022692"/>
    </source>
</evidence>
<dbReference type="AlphaFoldDB" id="A0A6B8MNZ1"/>
<keyword evidence="2" id="KW-1003">Cell membrane</keyword>
<evidence type="ECO:0000313" key="11">
    <source>
        <dbReference type="Proteomes" id="UP000427108"/>
    </source>
</evidence>
<reference evidence="10 11" key="1">
    <citation type="submission" date="2019-11" db="EMBL/GenBank/DDBJ databases">
        <title>Isolation and Application of One Kind of P-Hydroxybenzoic Acid Degrading Bacterium in Mitigating Cropping Obstacle of Cucumber.</title>
        <authorList>
            <person name="Wu F."/>
            <person name="An Y."/>
        </authorList>
    </citation>
    <scope>NUCLEOTIDE SEQUENCE [LARGE SCALE GENOMIC DNA]</scope>
    <source>
        <strain evidence="10 11">P620</strain>
    </source>
</reference>
<dbReference type="RefSeq" id="WP_154678690.1">
    <property type="nucleotide sequence ID" value="NZ_CP046115.1"/>
</dbReference>
<evidence type="ECO:0000256" key="3">
    <source>
        <dbReference type="ARBA" id="ARBA00022519"/>
    </source>
</evidence>
<evidence type="ECO:0000256" key="1">
    <source>
        <dbReference type="ARBA" id="ARBA00004429"/>
    </source>
</evidence>